<dbReference type="PANTHER" id="PTHR23330:SF9">
    <property type="entry name" value="PROLINE-RICH PROTEIN 11"/>
    <property type="match status" value="1"/>
</dbReference>
<feature type="compositionally biased region" description="Basic and acidic residues" evidence="1">
    <location>
        <begin position="1075"/>
        <end position="1086"/>
    </location>
</feature>
<name>A0AA40GDP7_9HYME</name>
<reference evidence="2" key="1">
    <citation type="submission" date="2021-10" db="EMBL/GenBank/DDBJ databases">
        <title>Melipona bicolor Genome sequencing and assembly.</title>
        <authorList>
            <person name="Araujo N.S."/>
            <person name="Arias M.C."/>
        </authorList>
    </citation>
    <scope>NUCLEOTIDE SEQUENCE</scope>
    <source>
        <strain evidence="2">USP_2M_L1-L4_2017</strain>
        <tissue evidence="2">Whole body</tissue>
    </source>
</reference>
<dbReference type="EMBL" id="JAHYIQ010000002">
    <property type="protein sequence ID" value="KAK1135156.1"/>
    <property type="molecule type" value="Genomic_DNA"/>
</dbReference>
<protein>
    <submittedName>
        <fullName evidence="2">Uncharacterized protein</fullName>
    </submittedName>
</protein>
<evidence type="ECO:0000256" key="1">
    <source>
        <dbReference type="SAM" id="MobiDB-lite"/>
    </source>
</evidence>
<feature type="compositionally biased region" description="Basic and acidic residues" evidence="1">
    <location>
        <begin position="902"/>
        <end position="917"/>
    </location>
</feature>
<feature type="region of interest" description="Disordered" evidence="1">
    <location>
        <begin position="525"/>
        <end position="544"/>
    </location>
</feature>
<feature type="region of interest" description="Disordered" evidence="1">
    <location>
        <begin position="1173"/>
        <end position="1221"/>
    </location>
</feature>
<dbReference type="AlphaFoldDB" id="A0AA40GDP7"/>
<evidence type="ECO:0000313" key="3">
    <source>
        <dbReference type="Proteomes" id="UP001177670"/>
    </source>
</evidence>
<feature type="compositionally biased region" description="Pro residues" evidence="1">
    <location>
        <begin position="60"/>
        <end position="82"/>
    </location>
</feature>
<feature type="compositionally biased region" description="Basic and acidic residues" evidence="1">
    <location>
        <begin position="727"/>
        <end position="745"/>
    </location>
</feature>
<feature type="compositionally biased region" description="Polar residues" evidence="1">
    <location>
        <begin position="1087"/>
        <end position="1099"/>
    </location>
</feature>
<dbReference type="PANTHER" id="PTHR23330">
    <property type="entry name" value="P300 TRANSCRIPTIONAL COFACTOR JMY-RELATED"/>
    <property type="match status" value="1"/>
</dbReference>
<feature type="region of interest" description="Disordered" evidence="1">
    <location>
        <begin position="567"/>
        <end position="599"/>
    </location>
</feature>
<feature type="compositionally biased region" description="Basic and acidic residues" evidence="1">
    <location>
        <begin position="135"/>
        <end position="152"/>
    </location>
</feature>
<feature type="compositionally biased region" description="Polar residues" evidence="1">
    <location>
        <begin position="842"/>
        <end position="858"/>
    </location>
</feature>
<accession>A0AA40GDP7</accession>
<feature type="compositionally biased region" description="Basic and acidic residues" evidence="1">
    <location>
        <begin position="950"/>
        <end position="961"/>
    </location>
</feature>
<keyword evidence="3" id="KW-1185">Reference proteome</keyword>
<feature type="region of interest" description="Disordered" evidence="1">
    <location>
        <begin position="1"/>
        <end position="161"/>
    </location>
</feature>
<feature type="region of interest" description="Disordered" evidence="1">
    <location>
        <begin position="625"/>
        <end position="678"/>
    </location>
</feature>
<feature type="region of interest" description="Disordered" evidence="1">
    <location>
        <begin position="719"/>
        <end position="750"/>
    </location>
</feature>
<feature type="compositionally biased region" description="Low complexity" evidence="1">
    <location>
        <begin position="116"/>
        <end position="130"/>
    </location>
</feature>
<proteinExistence type="predicted"/>
<feature type="compositionally biased region" description="Basic and acidic residues" evidence="1">
    <location>
        <begin position="655"/>
        <end position="678"/>
    </location>
</feature>
<feature type="region of interest" description="Disordered" evidence="1">
    <location>
        <begin position="1075"/>
        <end position="1099"/>
    </location>
</feature>
<dbReference type="SUPFAM" id="SSF101447">
    <property type="entry name" value="Formin homology 2 domain (FH2 domain)"/>
    <property type="match status" value="1"/>
</dbReference>
<feature type="compositionally biased region" description="Acidic residues" evidence="1">
    <location>
        <begin position="627"/>
        <end position="644"/>
    </location>
</feature>
<feature type="region of interest" description="Disordered" evidence="1">
    <location>
        <begin position="787"/>
        <end position="962"/>
    </location>
</feature>
<feature type="compositionally biased region" description="Basic and acidic residues" evidence="1">
    <location>
        <begin position="861"/>
        <end position="877"/>
    </location>
</feature>
<sequence>MHTTNVRSIVVSGAESASNAPPVPPRRKKRRAKPAAIARSAEEETSPTRLRKPDRKRLAPLPPPPPPPPTPPPPPPPPPPPRAIRRIKSHVARDQPQETSASNVQTADDAEETLNSLSSIESSQPPSLQSEDVEAEKNQRNERQSDPRRETNSPRGRPFVFETRNKYPPLFFTLHDFQNVMSNTLQQRHDDTNDEDCEPPVGLSGSFREFFEKPSLDDEESNLCFRVTTTNLPFERCLDRSWTATFADRLIENVDESSRFIFEDYIDRSSKVNVRRPAGPMCCDSFQEEATIPRLTKVRFVIESPSSSTPDYELENDDEATCDSLQNIDPLADEEAEEVSWNRGSSVQLTEITDDMDDCTDASRAFGQVEDISQEDPDEFGDVPFSSILRNSLDQWYSLEDTANFIETIDKGSSGRSGRVDSRSDPQFSLCSEEKLKVEGELADVSEAELKTERCPPLAEVSDETADDNNEYLGEKDLSNGGCENENNLNAETAETVSGSKWELIRNEINANFVRVDSTNCEQNKYPTSEINSEKSTINGTKVSDQQPIKNEVESNVLKGHLLSDRIETEASEEEVSSAEGNAGIGKAQQAKTYSPDKSTGEYRRKLFVNKSLRSMINRCDFTSNDLADESEDSDDNDDDDVDDLNAGGIPSSESEIKRNDAKDKVRVTENGKTPKPECFERRESIGVSVNIRRSSFLENMLSEDSDLAWTSCKIVAVHPKSPPSSRKREDDGLNEPRKIVEKSKRVVTTSVSPTAVEKMGRTAGEVKCDVLNELLSNFSNIRLKPVNRERRSAAESQPRATSPPRRKSDDEETESLSNSHGESLKDRSGPCKPSTDLRSGGTASSARQWQHAASLTTRRIRNDRDKGNESREKSEEPSPATDSSTELKESEEEANAVNRVEGTESEDRSELSESSKKSKALTESSKSDDEAGRGKASSVERLQMVGCSEKTDARKEDVSRGRGAYARQLELSESLESSGDKSAIVRRIPRPHCNNNDNNRAVTPVAVSDDQSRNDTVTMITPGRVRSFVKYYEIRREATIDRDSKTSDRVDKDPVPGHQSVFSIRRGFEARSFEAQKRDSHRETTMADQNLERSSGSARFSTTCIVHQELATRESSSRSASVEDYYVEVRKQTMHLSPVSVGDSCHSTHAGRVKRKKSVQFQSGFTVIGAKCPGENSSAGSPAGQDKKRSPDGPTLNDGLLTENVDSRAGQSEDLLDPRSFEERNAAAQVGERFNWKPILCLC</sequence>
<feature type="compositionally biased region" description="Polar residues" evidence="1">
    <location>
        <begin position="97"/>
        <end position="106"/>
    </location>
</feature>
<evidence type="ECO:0000313" key="2">
    <source>
        <dbReference type="EMBL" id="KAK1135156.1"/>
    </source>
</evidence>
<gene>
    <name evidence="2" type="ORF">K0M31_007926</name>
</gene>
<dbReference type="Proteomes" id="UP001177670">
    <property type="component" value="Unassembled WGS sequence"/>
</dbReference>
<comment type="caution">
    <text evidence="2">The sequence shown here is derived from an EMBL/GenBank/DDBJ whole genome shotgun (WGS) entry which is preliminary data.</text>
</comment>
<organism evidence="2 3">
    <name type="scientific">Melipona bicolor</name>
    <dbReference type="NCBI Taxonomy" id="60889"/>
    <lineage>
        <taxon>Eukaryota</taxon>
        <taxon>Metazoa</taxon>
        <taxon>Ecdysozoa</taxon>
        <taxon>Arthropoda</taxon>
        <taxon>Hexapoda</taxon>
        <taxon>Insecta</taxon>
        <taxon>Pterygota</taxon>
        <taxon>Neoptera</taxon>
        <taxon>Endopterygota</taxon>
        <taxon>Hymenoptera</taxon>
        <taxon>Apocrita</taxon>
        <taxon>Aculeata</taxon>
        <taxon>Apoidea</taxon>
        <taxon>Anthophila</taxon>
        <taxon>Apidae</taxon>
        <taxon>Melipona</taxon>
    </lineage>
</organism>